<evidence type="ECO:0000313" key="4">
    <source>
        <dbReference type="Proteomes" id="UP001157134"/>
    </source>
</evidence>
<dbReference type="InterPro" id="IPR011059">
    <property type="entry name" value="Metal-dep_hydrolase_composite"/>
</dbReference>
<comment type="cofactor">
    <cofactor evidence="1">
        <name>Zn(2+)</name>
        <dbReference type="ChEBI" id="CHEBI:29105"/>
    </cofactor>
    <text evidence="1">Binds 2 Zn(2+) ions per subunit.</text>
</comment>
<dbReference type="RefSeq" id="WP_284297135.1">
    <property type="nucleotide sequence ID" value="NZ_BSSV01000002.1"/>
</dbReference>
<keyword evidence="1" id="KW-0645">Protease</keyword>
<keyword evidence="1" id="KW-0482">Metalloprotease</keyword>
<dbReference type="InterPro" id="IPR032466">
    <property type="entry name" value="Metal_Hydrolase"/>
</dbReference>
<keyword evidence="1" id="KW-0479">Metal-binding</keyword>
<accession>A0ABQ6HCN4</accession>
<dbReference type="PIRSF" id="PIRSF001238">
    <property type="entry name" value="IadA"/>
    <property type="match status" value="1"/>
</dbReference>
<comment type="PTM">
    <text evidence="1">Carboxylation allows a single lysine to coordinate two zinc ions.</text>
</comment>
<dbReference type="InterPro" id="IPR006680">
    <property type="entry name" value="Amidohydro-rel"/>
</dbReference>
<dbReference type="SUPFAM" id="SSF51338">
    <property type="entry name" value="Composite domain of metallo-dependent hydrolases"/>
    <property type="match status" value="1"/>
</dbReference>
<reference evidence="3 4" key="1">
    <citation type="submission" date="2023-03" db="EMBL/GenBank/DDBJ databases">
        <title>Thalassotalea loyana LMG 22536T draft genome sequence.</title>
        <authorList>
            <person name="Sawabe T."/>
        </authorList>
    </citation>
    <scope>NUCLEOTIDE SEQUENCE [LARGE SCALE GENOMIC DNA]</scope>
    <source>
        <strain evidence="3 4">LMG 22536</strain>
    </source>
</reference>
<gene>
    <name evidence="3" type="primary">iadA</name>
    <name evidence="3" type="ORF">tloyanaT_14870</name>
</gene>
<dbReference type="SUPFAM" id="SSF51556">
    <property type="entry name" value="Metallo-dependent hydrolases"/>
    <property type="match status" value="1"/>
</dbReference>
<dbReference type="InterPro" id="IPR010229">
    <property type="entry name" value="Pept_M38_dipep"/>
</dbReference>
<dbReference type="EC" id="3.4.19.-" evidence="1"/>
<feature type="domain" description="Amidohydrolase-related" evidence="2">
    <location>
        <begin position="51"/>
        <end position="373"/>
    </location>
</feature>
<name>A0ABQ6HCN4_9GAMM</name>
<sequence length="387" mass="41288">MKLLKQGRVYAPNDLGCKDVLIGGGKIIAIEDEISIDGYPFVEEIDVSGNLVVPGFVDSLVHITGGGGEGGFTTRTPEMHIDDAVQGGVTTLIGVLGTDAVTRSLENLLAKAKELKSLGLSVYCYTGSYHLPAVTITESITKDIMLIDEFIGVGEVAISDHRATPMDYLALANVASQARTGGMLADKAGVVSIHVGDDRQGLDLLRQVVSNTAVPITQFYPTHINRTKELLADGIHYAKQGGFIDFTTSTTEQILEQGEIEAAQALAKALEAGVDISQLTMSSDGNASLPVFDEQGRLTDLQVGKVKSLHQSFVDAVVKYNVDIDAALRSITSSPADILSLRSKGRLQVDGDADITILDGETYDVQSVIASGKFLLKEQVKKTQAYF</sequence>
<dbReference type="Pfam" id="PF01979">
    <property type="entry name" value="Amidohydro_1"/>
    <property type="match status" value="1"/>
</dbReference>
<proteinExistence type="inferred from homology"/>
<keyword evidence="1" id="KW-0862">Zinc</keyword>
<dbReference type="Proteomes" id="UP001157134">
    <property type="component" value="Unassembled WGS sequence"/>
</dbReference>
<dbReference type="NCBIfam" id="TIGR01975">
    <property type="entry name" value="isoAsp_dipep"/>
    <property type="match status" value="1"/>
</dbReference>
<comment type="subcellular location">
    <subcellularLocation>
        <location evidence="1">Cytoplasm</location>
    </subcellularLocation>
</comment>
<keyword evidence="1" id="KW-0378">Hydrolase</keyword>
<comment type="function">
    <text evidence="1">Catalyzes the hydrolytic cleavage of a subset of L-isoaspartyl (L-beta-aspartyl) dipeptides. Used to degrade proteins damaged by L-isoaspartyl residues formation.</text>
</comment>
<evidence type="ECO:0000256" key="1">
    <source>
        <dbReference type="PIRNR" id="PIRNR001238"/>
    </source>
</evidence>
<keyword evidence="4" id="KW-1185">Reference proteome</keyword>
<evidence type="ECO:0000259" key="2">
    <source>
        <dbReference type="Pfam" id="PF01979"/>
    </source>
</evidence>
<dbReference type="Gene3D" id="2.30.40.10">
    <property type="entry name" value="Urease, subunit C, domain 1"/>
    <property type="match status" value="1"/>
</dbReference>
<comment type="caution">
    <text evidence="3">The sequence shown here is derived from an EMBL/GenBank/DDBJ whole genome shotgun (WGS) entry which is preliminary data.</text>
</comment>
<organism evidence="3 4">
    <name type="scientific">Thalassotalea loyana</name>
    <dbReference type="NCBI Taxonomy" id="280483"/>
    <lineage>
        <taxon>Bacteria</taxon>
        <taxon>Pseudomonadati</taxon>
        <taxon>Pseudomonadota</taxon>
        <taxon>Gammaproteobacteria</taxon>
        <taxon>Alteromonadales</taxon>
        <taxon>Colwelliaceae</taxon>
        <taxon>Thalassotalea</taxon>
    </lineage>
</organism>
<dbReference type="PANTHER" id="PTHR11647">
    <property type="entry name" value="HYDRANTOINASE/DIHYDROPYRIMIDINASE FAMILY MEMBER"/>
    <property type="match status" value="1"/>
</dbReference>
<evidence type="ECO:0000313" key="3">
    <source>
        <dbReference type="EMBL" id="GLX85235.1"/>
    </source>
</evidence>
<dbReference type="PANTHER" id="PTHR11647:SF1">
    <property type="entry name" value="COLLAPSIN RESPONSE MEDIATOR PROTEIN"/>
    <property type="match status" value="1"/>
</dbReference>
<dbReference type="EMBL" id="BSSV01000002">
    <property type="protein sequence ID" value="GLX85235.1"/>
    <property type="molecule type" value="Genomic_DNA"/>
</dbReference>
<dbReference type="InterPro" id="IPR050378">
    <property type="entry name" value="Metallo-dep_Hydrolases_sf"/>
</dbReference>
<protein>
    <recommendedName>
        <fullName evidence="1">Isoaspartyl dipeptidase</fullName>
        <ecNumber evidence="1">3.4.19.-</ecNumber>
    </recommendedName>
</protein>
<dbReference type="Gene3D" id="3.20.20.140">
    <property type="entry name" value="Metal-dependent hydrolases"/>
    <property type="match status" value="1"/>
</dbReference>
<comment type="similarity">
    <text evidence="1">Belongs to the peptidase M38 family.</text>
</comment>